<dbReference type="InterPro" id="IPR043917">
    <property type="entry name" value="DUF5753"/>
</dbReference>
<accession>A0A841EFR0</accession>
<dbReference type="SUPFAM" id="SSF47413">
    <property type="entry name" value="lambda repressor-like DNA-binding domains"/>
    <property type="match status" value="1"/>
</dbReference>
<gene>
    <name evidence="2" type="ORF">HNR25_002002</name>
</gene>
<dbReference type="EMBL" id="JACHLY010000001">
    <property type="protein sequence ID" value="MBB5998251.1"/>
    <property type="molecule type" value="Genomic_DNA"/>
</dbReference>
<protein>
    <submittedName>
        <fullName evidence="2">Transcriptional regulator with XRE-family HTH domain</fullName>
    </submittedName>
</protein>
<dbReference type="PROSITE" id="PS50943">
    <property type="entry name" value="HTH_CROC1"/>
    <property type="match status" value="1"/>
</dbReference>
<dbReference type="GO" id="GO:0003677">
    <property type="term" value="F:DNA binding"/>
    <property type="evidence" value="ECO:0007669"/>
    <property type="project" value="InterPro"/>
</dbReference>
<dbReference type="RefSeq" id="WP_184634359.1">
    <property type="nucleotide sequence ID" value="NZ_BAABKT010000037.1"/>
</dbReference>
<evidence type="ECO:0000259" key="1">
    <source>
        <dbReference type="PROSITE" id="PS50943"/>
    </source>
</evidence>
<evidence type="ECO:0000313" key="2">
    <source>
        <dbReference type="EMBL" id="MBB5998251.1"/>
    </source>
</evidence>
<dbReference type="Pfam" id="PF13560">
    <property type="entry name" value="HTH_31"/>
    <property type="match status" value="1"/>
</dbReference>
<name>A0A841EFR0_9ACTN</name>
<dbReference type="CDD" id="cd00093">
    <property type="entry name" value="HTH_XRE"/>
    <property type="match status" value="1"/>
</dbReference>
<evidence type="ECO:0000313" key="3">
    <source>
        <dbReference type="Proteomes" id="UP000578077"/>
    </source>
</evidence>
<dbReference type="Gene3D" id="1.10.260.40">
    <property type="entry name" value="lambda repressor-like DNA-binding domains"/>
    <property type="match status" value="1"/>
</dbReference>
<proteinExistence type="predicted"/>
<keyword evidence="3" id="KW-1185">Reference proteome</keyword>
<dbReference type="InterPro" id="IPR010982">
    <property type="entry name" value="Lambda_DNA-bd_dom_sf"/>
</dbReference>
<dbReference type="SMART" id="SM00530">
    <property type="entry name" value="HTH_XRE"/>
    <property type="match status" value="1"/>
</dbReference>
<feature type="domain" description="HTH cro/C1-type" evidence="1">
    <location>
        <begin position="20"/>
        <end position="76"/>
    </location>
</feature>
<reference evidence="2 3" key="1">
    <citation type="submission" date="2020-08" db="EMBL/GenBank/DDBJ databases">
        <title>Sequencing the genomes of 1000 actinobacteria strains.</title>
        <authorList>
            <person name="Klenk H.-P."/>
        </authorList>
    </citation>
    <scope>NUCLEOTIDE SEQUENCE [LARGE SCALE GENOMIC DNA]</scope>
    <source>
        <strain evidence="2 3">DSM 44593</strain>
    </source>
</reference>
<comment type="caution">
    <text evidence="2">The sequence shown here is derived from an EMBL/GenBank/DDBJ whole genome shotgun (WGS) entry which is preliminary data.</text>
</comment>
<organism evidence="2 3">
    <name type="scientific">Streptomonospora salina</name>
    <dbReference type="NCBI Taxonomy" id="104205"/>
    <lineage>
        <taxon>Bacteria</taxon>
        <taxon>Bacillati</taxon>
        <taxon>Actinomycetota</taxon>
        <taxon>Actinomycetes</taxon>
        <taxon>Streptosporangiales</taxon>
        <taxon>Nocardiopsidaceae</taxon>
        <taxon>Streptomonospora</taxon>
    </lineage>
</organism>
<sequence>MSSSPSSSAQAARAAVAARLKELRLEAGLTGVELAERCGWHKAKSSRIENARTPPSDADIRTWCAACGAQRHAEDLIASSRSAESMFVEWRRKQRTGLRRLQDSYVERYRQTTHFRIYSPDIVPGFVQTPAYATALLSSITEFRQIPDDVADAVAARTERSQIVHEGRRRFALLVEEAVLRYRIGDAATMAGQLGYLLSVMSLPTVSLGIIPFTAPRPMWPLEACYIFDDRMVQVELLTTDVTIRAPTEIATYLAAFTELHKLAVYGNQARALITSAIDSLEG</sequence>
<dbReference type="AlphaFoldDB" id="A0A841EFR0"/>
<dbReference type="InterPro" id="IPR001387">
    <property type="entry name" value="Cro/C1-type_HTH"/>
</dbReference>
<dbReference type="Proteomes" id="UP000578077">
    <property type="component" value="Unassembled WGS sequence"/>
</dbReference>
<dbReference type="Pfam" id="PF19054">
    <property type="entry name" value="DUF5753"/>
    <property type="match status" value="1"/>
</dbReference>